<dbReference type="PANTHER" id="PTHR46401:SF2">
    <property type="entry name" value="GLYCOSYLTRANSFERASE WBBK-RELATED"/>
    <property type="match status" value="1"/>
</dbReference>
<feature type="domain" description="Glycosyl transferase family 1" evidence="2">
    <location>
        <begin position="204"/>
        <end position="356"/>
    </location>
</feature>
<protein>
    <submittedName>
        <fullName evidence="3">Glycosyltransferase</fullName>
    </submittedName>
</protein>
<dbReference type="Proteomes" id="UP000271137">
    <property type="component" value="Unassembled WGS sequence"/>
</dbReference>
<evidence type="ECO:0000256" key="1">
    <source>
        <dbReference type="ARBA" id="ARBA00022679"/>
    </source>
</evidence>
<organism evidence="3 4">
    <name type="scientific">Variovorax beijingensis</name>
    <dbReference type="NCBI Taxonomy" id="2496117"/>
    <lineage>
        <taxon>Bacteria</taxon>
        <taxon>Pseudomonadati</taxon>
        <taxon>Pseudomonadota</taxon>
        <taxon>Betaproteobacteria</taxon>
        <taxon>Burkholderiales</taxon>
        <taxon>Comamonadaceae</taxon>
        <taxon>Variovorax</taxon>
    </lineage>
</organism>
<evidence type="ECO:0000259" key="2">
    <source>
        <dbReference type="Pfam" id="PF00534"/>
    </source>
</evidence>
<dbReference type="SUPFAM" id="SSF53756">
    <property type="entry name" value="UDP-Glycosyltransferase/glycogen phosphorylase"/>
    <property type="match status" value="1"/>
</dbReference>
<evidence type="ECO:0000313" key="4">
    <source>
        <dbReference type="Proteomes" id="UP000271137"/>
    </source>
</evidence>
<name>A0ABY0A9A2_9BURK</name>
<sequence>MRIVFQYYSGGGGGLANFALLLQAYLHRFPEDHITIVCSDNSSLRQLKFASNADVILIREGRFKELTRLWLGCVELNSIAKRTRADIIWSLNLGTYIKSKIPTVLSLNNAHQVYPKEDTKTHPGGGLRVFLLRLFFRLSSRAAHGIIVQTPLMAKYVIDRCGKNYPVGIVPKAVEVDRDVGFEPLPAHITDRLDRRSVMREINWLYVATSVPHKNHAVVIQAFQILKNQGKKHRLVLTIDEESAIQWGGDSARQLIREGSLVALGWINKVHLKSLYAKCDACLMPSVLESLSSSHLEAMEWGLPQIVADLPYARDLCGDAAVYVNPYDAEQWARAAERLSEDGVLQKRLVSEGRKRMSEFPESWTECAERIRLFFNSIE</sequence>
<dbReference type="Gene3D" id="3.40.50.2000">
    <property type="entry name" value="Glycogen Phosphorylase B"/>
    <property type="match status" value="1"/>
</dbReference>
<gene>
    <name evidence="3" type="ORF">EJO66_08240</name>
</gene>
<comment type="caution">
    <text evidence="3">The sequence shown here is derived from an EMBL/GenBank/DDBJ whole genome shotgun (WGS) entry which is preliminary data.</text>
</comment>
<evidence type="ECO:0000313" key="3">
    <source>
        <dbReference type="EMBL" id="RSZ40120.1"/>
    </source>
</evidence>
<accession>A0ABY0A9A2</accession>
<reference evidence="3 4" key="1">
    <citation type="submission" date="2018-12" db="EMBL/GenBank/DDBJ databases">
        <title>The genome sequences of strain 502.</title>
        <authorList>
            <person name="Gao J."/>
            <person name="Sun J."/>
        </authorList>
    </citation>
    <scope>NUCLEOTIDE SEQUENCE [LARGE SCALE GENOMIC DNA]</scope>
    <source>
        <strain evidence="3 4">502</strain>
    </source>
</reference>
<dbReference type="EMBL" id="RXFQ01000004">
    <property type="protein sequence ID" value="RSZ40120.1"/>
    <property type="molecule type" value="Genomic_DNA"/>
</dbReference>
<keyword evidence="1" id="KW-0808">Transferase</keyword>
<dbReference type="Pfam" id="PF00534">
    <property type="entry name" value="Glycos_transf_1"/>
    <property type="match status" value="1"/>
</dbReference>
<dbReference type="PANTHER" id="PTHR46401">
    <property type="entry name" value="GLYCOSYLTRANSFERASE WBBK-RELATED"/>
    <property type="match status" value="1"/>
</dbReference>
<keyword evidence="4" id="KW-1185">Reference proteome</keyword>
<dbReference type="InterPro" id="IPR001296">
    <property type="entry name" value="Glyco_trans_1"/>
</dbReference>
<proteinExistence type="predicted"/>